<reference evidence="14 15" key="1">
    <citation type="submission" date="2020-07" db="EMBL/GenBank/DDBJ databases">
        <title>Sequencing the genomes of 1000 actinobacteria strains.</title>
        <authorList>
            <person name="Klenk H.-P."/>
        </authorList>
    </citation>
    <scope>NUCLEOTIDE SEQUENCE [LARGE SCALE GENOMIC DNA]</scope>
    <source>
        <strain evidence="14 15">DSM 26341</strain>
    </source>
</reference>
<dbReference type="AlphaFoldDB" id="A0A7Z0A9Y9"/>
<dbReference type="Proteomes" id="UP000539111">
    <property type="component" value="Unassembled WGS sequence"/>
</dbReference>
<comment type="catalytic activity">
    <reaction evidence="1">
        <text>ATP + protein L-histidine = ADP + protein N-phospho-L-histidine.</text>
        <dbReference type="EC" id="2.7.13.3"/>
    </reaction>
</comment>
<feature type="domain" description="Histidine kinase" evidence="12">
    <location>
        <begin position="273"/>
        <end position="511"/>
    </location>
</feature>
<keyword evidence="6 11" id="KW-0812">Transmembrane</keyword>
<dbReference type="Gene3D" id="1.10.287.130">
    <property type="match status" value="1"/>
</dbReference>
<evidence type="ECO:0000259" key="12">
    <source>
        <dbReference type="PROSITE" id="PS50109"/>
    </source>
</evidence>
<dbReference type="SUPFAM" id="SSF47384">
    <property type="entry name" value="Homodimeric domain of signal transducing histidine kinase"/>
    <property type="match status" value="1"/>
</dbReference>
<keyword evidence="15" id="KW-1185">Reference proteome</keyword>
<comment type="subcellular location">
    <subcellularLocation>
        <location evidence="2">Cell membrane</location>
    </subcellularLocation>
</comment>
<accession>A0A7Z0A9Y9</accession>
<dbReference type="PRINTS" id="PR00344">
    <property type="entry name" value="BCTRLSENSOR"/>
</dbReference>
<dbReference type="Gene3D" id="3.30.565.10">
    <property type="entry name" value="Histidine kinase-like ATPase, C-terminal domain"/>
    <property type="match status" value="1"/>
</dbReference>
<evidence type="ECO:0000256" key="3">
    <source>
        <dbReference type="ARBA" id="ARBA00012438"/>
    </source>
</evidence>
<evidence type="ECO:0000256" key="7">
    <source>
        <dbReference type="ARBA" id="ARBA00022777"/>
    </source>
</evidence>
<comment type="caution">
    <text evidence="14">The sequence shown here is derived from an EMBL/GenBank/DDBJ whole genome shotgun (WGS) entry which is preliminary data.</text>
</comment>
<dbReference type="PROSITE" id="PS50109">
    <property type="entry name" value="HIS_KIN"/>
    <property type="match status" value="1"/>
</dbReference>
<dbReference type="SMART" id="SM00304">
    <property type="entry name" value="HAMP"/>
    <property type="match status" value="1"/>
</dbReference>
<evidence type="ECO:0000256" key="4">
    <source>
        <dbReference type="ARBA" id="ARBA00022553"/>
    </source>
</evidence>
<dbReference type="SMART" id="SM00388">
    <property type="entry name" value="HisKA"/>
    <property type="match status" value="1"/>
</dbReference>
<keyword evidence="10 11" id="KW-0472">Membrane</keyword>
<dbReference type="RefSeq" id="WP_179424767.1">
    <property type="nucleotide sequence ID" value="NZ_JACBZP010000001.1"/>
</dbReference>
<dbReference type="FunFam" id="1.10.287.130:FF:000001">
    <property type="entry name" value="Two-component sensor histidine kinase"/>
    <property type="match status" value="1"/>
</dbReference>
<dbReference type="InterPro" id="IPR036890">
    <property type="entry name" value="HATPase_C_sf"/>
</dbReference>
<dbReference type="PANTHER" id="PTHR45436">
    <property type="entry name" value="SENSOR HISTIDINE KINASE YKOH"/>
    <property type="match status" value="1"/>
</dbReference>
<evidence type="ECO:0000256" key="2">
    <source>
        <dbReference type="ARBA" id="ARBA00004236"/>
    </source>
</evidence>
<dbReference type="EC" id="2.7.13.3" evidence="3"/>
<evidence type="ECO:0000256" key="1">
    <source>
        <dbReference type="ARBA" id="ARBA00000085"/>
    </source>
</evidence>
<dbReference type="PANTHER" id="PTHR45436:SF5">
    <property type="entry name" value="SENSOR HISTIDINE KINASE TRCS"/>
    <property type="match status" value="1"/>
</dbReference>
<dbReference type="InterPro" id="IPR050428">
    <property type="entry name" value="TCS_sensor_his_kinase"/>
</dbReference>
<dbReference type="InterPro" id="IPR004358">
    <property type="entry name" value="Sig_transdc_His_kin-like_C"/>
</dbReference>
<dbReference type="InterPro" id="IPR005467">
    <property type="entry name" value="His_kinase_dom"/>
</dbReference>
<dbReference type="Pfam" id="PF02518">
    <property type="entry name" value="HATPase_c"/>
    <property type="match status" value="1"/>
</dbReference>
<protein>
    <recommendedName>
        <fullName evidence="3">histidine kinase</fullName>
        <ecNumber evidence="3">2.7.13.3</ecNumber>
    </recommendedName>
</protein>
<sequence>MADLLHPGRWTLRSRIVLSTVTVFTVVAVCLGLVTVLAVRNYQINQLDSRLVAGAARFNPQSGGTERTCTLSRQRGAPPDVLCQPGQGVGSLAALVVDGTVVSSGFVEAPGAIQPLSAKQRDVLAGVRQTDDIQTVRVPGLGSFRVIASRTPIGTAISGISLSDVSRTTRQVIFTELIIVVLGLLIAAVGVSTLVERALRPLQRVRETATRVSELPLDRGEVVLADRVREPDANPQTEIGQVGAAINRMLDHIGEALQSRHASEQQVRRFVADASHELRTPLATIRGYAELTRPYRDSLEPDVTHALTQVELGASRMGTLVDDLLLLARLDSGREIEIRDVDVSAVLLDLVADAHVAGSGHEWSLDLPDQPVFVRGDDMRLRQVFGNLLTNARVHTPFGTHVAVRLRRPAGAGDAEHAGSDGSGGAADAAGGGDGWVAVTVSDDGPGIPGELIDSVFDRFARGDSGRSRGVGSTGLGLSIVDAITRALGGSVSVMSEPGCTEFTVLLKPADPDVD</sequence>
<evidence type="ECO:0000256" key="8">
    <source>
        <dbReference type="ARBA" id="ARBA00022989"/>
    </source>
</evidence>
<evidence type="ECO:0000256" key="10">
    <source>
        <dbReference type="ARBA" id="ARBA00023136"/>
    </source>
</evidence>
<evidence type="ECO:0000259" key="13">
    <source>
        <dbReference type="PROSITE" id="PS50885"/>
    </source>
</evidence>
<dbReference type="CDD" id="cd00082">
    <property type="entry name" value="HisKA"/>
    <property type="match status" value="1"/>
</dbReference>
<dbReference type="SUPFAM" id="SSF55874">
    <property type="entry name" value="ATPase domain of HSP90 chaperone/DNA topoisomerase II/histidine kinase"/>
    <property type="match status" value="1"/>
</dbReference>
<keyword evidence="8 11" id="KW-1133">Transmembrane helix</keyword>
<keyword evidence="5 14" id="KW-0808">Transferase</keyword>
<evidence type="ECO:0000313" key="14">
    <source>
        <dbReference type="EMBL" id="NYI65803.1"/>
    </source>
</evidence>
<dbReference type="CDD" id="cd06225">
    <property type="entry name" value="HAMP"/>
    <property type="match status" value="1"/>
</dbReference>
<dbReference type="EMBL" id="JACBZP010000001">
    <property type="protein sequence ID" value="NYI65803.1"/>
    <property type="molecule type" value="Genomic_DNA"/>
</dbReference>
<dbReference type="InterPro" id="IPR003661">
    <property type="entry name" value="HisK_dim/P_dom"/>
</dbReference>
<dbReference type="GO" id="GO:0000155">
    <property type="term" value="F:phosphorelay sensor kinase activity"/>
    <property type="evidence" value="ECO:0007669"/>
    <property type="project" value="InterPro"/>
</dbReference>
<name>A0A7Z0A9Y9_9MICO</name>
<dbReference type="PROSITE" id="PS50885">
    <property type="entry name" value="HAMP"/>
    <property type="match status" value="1"/>
</dbReference>
<evidence type="ECO:0000256" key="9">
    <source>
        <dbReference type="ARBA" id="ARBA00023012"/>
    </source>
</evidence>
<keyword evidence="9" id="KW-0902">Two-component regulatory system</keyword>
<dbReference type="InterPro" id="IPR003660">
    <property type="entry name" value="HAMP_dom"/>
</dbReference>
<dbReference type="CDD" id="cd00075">
    <property type="entry name" value="HATPase"/>
    <property type="match status" value="1"/>
</dbReference>
<dbReference type="Gene3D" id="6.10.340.10">
    <property type="match status" value="1"/>
</dbReference>
<dbReference type="GO" id="GO:0005886">
    <property type="term" value="C:plasma membrane"/>
    <property type="evidence" value="ECO:0007669"/>
    <property type="project" value="UniProtKB-SubCell"/>
</dbReference>
<feature type="domain" description="HAMP" evidence="13">
    <location>
        <begin position="196"/>
        <end position="258"/>
    </location>
</feature>
<dbReference type="InterPro" id="IPR036097">
    <property type="entry name" value="HisK_dim/P_sf"/>
</dbReference>
<dbReference type="SMART" id="SM00387">
    <property type="entry name" value="HATPase_c"/>
    <property type="match status" value="1"/>
</dbReference>
<keyword evidence="7 14" id="KW-0418">Kinase</keyword>
<keyword evidence="4" id="KW-0597">Phosphoprotein</keyword>
<dbReference type="Pfam" id="PF00512">
    <property type="entry name" value="HisKA"/>
    <property type="match status" value="1"/>
</dbReference>
<dbReference type="InterPro" id="IPR003594">
    <property type="entry name" value="HATPase_dom"/>
</dbReference>
<evidence type="ECO:0000256" key="11">
    <source>
        <dbReference type="SAM" id="Phobius"/>
    </source>
</evidence>
<proteinExistence type="predicted"/>
<organism evidence="14 15">
    <name type="scientific">Spelaeicoccus albus</name>
    <dbReference type="NCBI Taxonomy" id="1280376"/>
    <lineage>
        <taxon>Bacteria</taxon>
        <taxon>Bacillati</taxon>
        <taxon>Actinomycetota</taxon>
        <taxon>Actinomycetes</taxon>
        <taxon>Micrococcales</taxon>
        <taxon>Brevibacteriaceae</taxon>
        <taxon>Spelaeicoccus</taxon>
    </lineage>
</organism>
<evidence type="ECO:0000313" key="15">
    <source>
        <dbReference type="Proteomes" id="UP000539111"/>
    </source>
</evidence>
<feature type="transmembrane region" description="Helical" evidence="11">
    <location>
        <begin position="172"/>
        <end position="195"/>
    </location>
</feature>
<gene>
    <name evidence="14" type="ORF">BJY26_000109</name>
</gene>
<evidence type="ECO:0000256" key="6">
    <source>
        <dbReference type="ARBA" id="ARBA00022692"/>
    </source>
</evidence>
<evidence type="ECO:0000256" key="5">
    <source>
        <dbReference type="ARBA" id="ARBA00022679"/>
    </source>
</evidence>
<feature type="transmembrane region" description="Helical" evidence="11">
    <location>
        <begin position="16"/>
        <end position="39"/>
    </location>
</feature>